<dbReference type="Pfam" id="PF00067">
    <property type="entry name" value="p450"/>
    <property type="match status" value="2"/>
</dbReference>
<dbReference type="GO" id="GO:0004497">
    <property type="term" value="F:monooxygenase activity"/>
    <property type="evidence" value="ECO:0007669"/>
    <property type="project" value="UniProtKB-KW"/>
</dbReference>
<evidence type="ECO:0000313" key="8">
    <source>
        <dbReference type="RefSeq" id="XP_016453353.1"/>
    </source>
</evidence>
<evidence type="ECO:0000256" key="2">
    <source>
        <dbReference type="ARBA" id="ARBA00022617"/>
    </source>
</evidence>
<sequence>MGPYCPDGQVLLIPSIESGTVQTHEVIGGKETSLDFVYEEAEENHYHLEREMNLTEGHLVPLTKGDKDWLQGAQNEGISWAYIPLEIQTSFFVSIFLVLLPLCFIIIKGYNKYAKSKQKLPPGPRKLPLIGNLHQLLCLGSSEFQPHVALSKLAAKYGPLMHLKLGQRLVLVVSSAEVSRQFFKTHDLTFSNRPELFVGKIMMYGFSDMAFAPYGDFWRQMRKICNSELLGLKRIHSFFPMMFDEVRDLVKSIAAAQVGKPIDLNERLSLLQFAITCKAAVGRTACTDQESFLMVMKEFVSFAGIFSAADLFPSWKIVQLISGPKRKLTKMHQKAYDIVEQIIREHELKRSGTDGDGKQIEEDIVDVLLGLKESKDFPIPITRNVVKATVFIVLVDQHGIQGQECLHKIDVVNLEGREPRQCSELFVAGTSTSATTMLWAFSELAKNPKMMKKAQAEVREVFKLGTERINQSHIQKLTYLRMVIKETLRLHPWSGPLSFARESREESEIDRYTIPNKMLVLLNLWAIGRDPKYWENPETFDPDRFDGSPIESVPTHFEYTPFGAGRRICPGISFGMASVEVSLALLLYHFEWKLSNGMSPQELDMTEKFSTSLERKTKLCLITSPYVPINGTMDSY</sequence>
<dbReference type="PRINTS" id="PR00463">
    <property type="entry name" value="EP450I"/>
</dbReference>
<comment type="cofactor">
    <cofactor evidence="6">
        <name>heme</name>
        <dbReference type="ChEBI" id="CHEBI:30413"/>
    </cofactor>
</comment>
<dbReference type="Gene3D" id="1.10.630.10">
    <property type="entry name" value="Cytochrome P450"/>
    <property type="match status" value="1"/>
</dbReference>
<dbReference type="PRINTS" id="PR00385">
    <property type="entry name" value="P450"/>
</dbReference>
<reference evidence="8" key="1">
    <citation type="submission" date="2025-08" db="UniProtKB">
        <authorList>
            <consortium name="RefSeq"/>
        </authorList>
    </citation>
    <scope>IDENTIFICATION</scope>
</reference>
<evidence type="ECO:0000256" key="7">
    <source>
        <dbReference type="RuleBase" id="RU000461"/>
    </source>
</evidence>
<dbReference type="PANTHER" id="PTHR47955">
    <property type="entry name" value="CYTOCHROME P450 FAMILY 71 PROTEIN"/>
    <property type="match status" value="1"/>
</dbReference>
<dbReference type="KEGG" id="nta:107777737"/>
<evidence type="ECO:0000256" key="4">
    <source>
        <dbReference type="ARBA" id="ARBA00023002"/>
    </source>
</evidence>
<dbReference type="PROSITE" id="PS00086">
    <property type="entry name" value="CYTOCHROME_P450"/>
    <property type="match status" value="1"/>
</dbReference>
<dbReference type="OMA" id="HYHLERE"/>
<keyword evidence="4 7" id="KW-0560">Oxidoreductase</keyword>
<keyword evidence="7" id="KW-0503">Monooxygenase</keyword>
<evidence type="ECO:0000256" key="5">
    <source>
        <dbReference type="ARBA" id="ARBA00023004"/>
    </source>
</evidence>
<proteinExistence type="inferred from homology"/>
<dbReference type="CDD" id="cd11072">
    <property type="entry name" value="CYP71-like"/>
    <property type="match status" value="1"/>
</dbReference>
<keyword evidence="5 6" id="KW-0408">Iron</keyword>
<dbReference type="GO" id="GO:0020037">
    <property type="term" value="F:heme binding"/>
    <property type="evidence" value="ECO:0007669"/>
    <property type="project" value="InterPro"/>
</dbReference>
<dbReference type="InterPro" id="IPR001128">
    <property type="entry name" value="Cyt_P450"/>
</dbReference>
<evidence type="ECO:0000256" key="1">
    <source>
        <dbReference type="ARBA" id="ARBA00010617"/>
    </source>
</evidence>
<accession>A0A1S3YMN2</accession>
<dbReference type="GO" id="GO:0016491">
    <property type="term" value="F:oxidoreductase activity"/>
    <property type="evidence" value="ECO:0000318"/>
    <property type="project" value="GO_Central"/>
</dbReference>
<dbReference type="RefSeq" id="XP_016453353.1">
    <property type="nucleotide sequence ID" value="XM_016597867.1"/>
</dbReference>
<dbReference type="InterPro" id="IPR017972">
    <property type="entry name" value="Cyt_P450_CS"/>
</dbReference>
<dbReference type="SUPFAM" id="SSF48264">
    <property type="entry name" value="Cytochrome P450"/>
    <property type="match status" value="1"/>
</dbReference>
<dbReference type="STRING" id="4097.A0A1S3YMN2"/>
<dbReference type="OrthoDB" id="2789670at2759"/>
<dbReference type="InterPro" id="IPR036396">
    <property type="entry name" value="Cyt_P450_sf"/>
</dbReference>
<dbReference type="SMR" id="A0A1S3YMN2"/>
<organism evidence="8">
    <name type="scientific">Nicotiana tabacum</name>
    <name type="common">Common tobacco</name>
    <dbReference type="NCBI Taxonomy" id="4097"/>
    <lineage>
        <taxon>Eukaryota</taxon>
        <taxon>Viridiplantae</taxon>
        <taxon>Streptophyta</taxon>
        <taxon>Embryophyta</taxon>
        <taxon>Tracheophyta</taxon>
        <taxon>Spermatophyta</taxon>
        <taxon>Magnoliopsida</taxon>
        <taxon>eudicotyledons</taxon>
        <taxon>Gunneridae</taxon>
        <taxon>Pentapetalae</taxon>
        <taxon>asterids</taxon>
        <taxon>lamiids</taxon>
        <taxon>Solanales</taxon>
        <taxon>Solanaceae</taxon>
        <taxon>Nicotianoideae</taxon>
        <taxon>Nicotianeae</taxon>
        <taxon>Nicotiana</taxon>
    </lineage>
</organism>
<comment type="similarity">
    <text evidence="1 7">Belongs to the cytochrome P450 family.</text>
</comment>
<name>A0A1S3YMN2_TOBAC</name>
<dbReference type="InterPro" id="IPR002401">
    <property type="entry name" value="Cyt_P450_E_grp-I"/>
</dbReference>
<feature type="binding site" description="axial binding residue" evidence="6">
    <location>
        <position position="569"/>
    </location>
    <ligand>
        <name>heme</name>
        <dbReference type="ChEBI" id="CHEBI:30413"/>
    </ligand>
    <ligandPart>
        <name>Fe</name>
        <dbReference type="ChEBI" id="CHEBI:18248"/>
    </ligandPart>
</feature>
<dbReference type="GO" id="GO:0016705">
    <property type="term" value="F:oxidoreductase activity, acting on paired donors, with incorporation or reduction of molecular oxygen"/>
    <property type="evidence" value="ECO:0007669"/>
    <property type="project" value="InterPro"/>
</dbReference>
<dbReference type="PaxDb" id="4097-A0A1S3YMN2"/>
<gene>
    <name evidence="8" type="primary">LOC107777737</name>
</gene>
<keyword evidence="3 6" id="KW-0479">Metal-binding</keyword>
<dbReference type="AlphaFoldDB" id="A0A1S3YMN2"/>
<evidence type="ECO:0000256" key="6">
    <source>
        <dbReference type="PIRSR" id="PIRSR602401-1"/>
    </source>
</evidence>
<keyword evidence="2 6" id="KW-0349">Heme</keyword>
<dbReference type="GO" id="GO:0005506">
    <property type="term" value="F:iron ion binding"/>
    <property type="evidence" value="ECO:0007669"/>
    <property type="project" value="InterPro"/>
</dbReference>
<dbReference type="PANTHER" id="PTHR47955:SF8">
    <property type="entry name" value="CYTOCHROME P450 71D11-LIKE"/>
    <property type="match status" value="1"/>
</dbReference>
<evidence type="ECO:0000256" key="3">
    <source>
        <dbReference type="ARBA" id="ARBA00022723"/>
    </source>
</evidence>
<protein>
    <submittedName>
        <fullName evidence="8">Cytochrome P450 71D8-like</fullName>
    </submittedName>
</protein>